<dbReference type="InterPro" id="IPR015943">
    <property type="entry name" value="WD40/YVTN_repeat-like_dom_sf"/>
</dbReference>
<organism evidence="2 3">
    <name type="scientific">Actinokineospora soli</name>
    <dbReference type="NCBI Taxonomy" id="1048753"/>
    <lineage>
        <taxon>Bacteria</taxon>
        <taxon>Bacillati</taxon>
        <taxon>Actinomycetota</taxon>
        <taxon>Actinomycetes</taxon>
        <taxon>Pseudonocardiales</taxon>
        <taxon>Pseudonocardiaceae</taxon>
        <taxon>Actinokineospora</taxon>
    </lineage>
</organism>
<comment type="caution">
    <text evidence="2">The sequence shown here is derived from an EMBL/GenBank/DDBJ whole genome shotgun (WGS) entry which is preliminary data.</text>
</comment>
<proteinExistence type="inferred from homology"/>
<evidence type="ECO:0000313" key="3">
    <source>
        <dbReference type="Proteomes" id="UP001596512"/>
    </source>
</evidence>
<reference evidence="3" key="1">
    <citation type="journal article" date="2019" name="Int. J. Syst. Evol. Microbiol.">
        <title>The Global Catalogue of Microorganisms (GCM) 10K type strain sequencing project: providing services to taxonomists for standard genome sequencing and annotation.</title>
        <authorList>
            <consortium name="The Broad Institute Genomics Platform"/>
            <consortium name="The Broad Institute Genome Sequencing Center for Infectious Disease"/>
            <person name="Wu L."/>
            <person name="Ma J."/>
        </authorList>
    </citation>
    <scope>NUCLEOTIDE SEQUENCE [LARGE SCALE GENOMIC DNA]</scope>
    <source>
        <strain evidence="3">JCM 17695</strain>
    </source>
</reference>
<dbReference type="PANTHER" id="PTHR30344">
    <property type="entry name" value="6-PHOSPHOGLUCONOLACTONASE-RELATED"/>
    <property type="match status" value="1"/>
</dbReference>
<name>A0ABW2TLX6_9PSEU</name>
<sequence>MSTVYIGSIEGDGLTVADADAATGALTPLGVVDAREPSWLEFSADRRTLYAVVEEAEGAVTELDVSDPRAPVVRRVTPTGQAGPTHLCVHGDHLAVAHYTDGTVTLHDLATGERVDALRHDADEPHAHQVVSRGEWLVAVDLGADAVFTHRVEGGRLVQHARCDLPRGTGPRHVDFDGDRAYLLGEYVPGVTRLDFRDGRFTPVGHALVTAPGAPETFPAEVVVADNQVYTSNRGENVIARSSLGGELLQSAPTGGDWPRHCAIDPTGRWVYVANQRSHEVTWLPRDAASGALGEPAGRVTVRGACVVVFA</sequence>
<evidence type="ECO:0000313" key="2">
    <source>
        <dbReference type="EMBL" id="MFC7614772.1"/>
    </source>
</evidence>
<accession>A0ABW2TLX6</accession>
<dbReference type="InterPro" id="IPR019405">
    <property type="entry name" value="Lactonase_7-beta_prop"/>
</dbReference>
<protein>
    <submittedName>
        <fullName evidence="2">Lactonase family protein</fullName>
    </submittedName>
</protein>
<dbReference type="SUPFAM" id="SSF51004">
    <property type="entry name" value="C-terminal (heme d1) domain of cytochrome cd1-nitrite reductase"/>
    <property type="match status" value="1"/>
</dbReference>
<dbReference type="Proteomes" id="UP001596512">
    <property type="component" value="Unassembled WGS sequence"/>
</dbReference>
<dbReference type="Gene3D" id="2.130.10.10">
    <property type="entry name" value="YVTN repeat-like/Quinoprotein amine dehydrogenase"/>
    <property type="match status" value="1"/>
</dbReference>
<dbReference type="EMBL" id="JBHTEY010000004">
    <property type="protein sequence ID" value="MFC7614772.1"/>
    <property type="molecule type" value="Genomic_DNA"/>
</dbReference>
<dbReference type="InterPro" id="IPR050282">
    <property type="entry name" value="Cycloisomerase_2"/>
</dbReference>
<evidence type="ECO:0000256" key="1">
    <source>
        <dbReference type="ARBA" id="ARBA00005564"/>
    </source>
</evidence>
<gene>
    <name evidence="2" type="ORF">ACFQV2_15835</name>
</gene>
<keyword evidence="3" id="KW-1185">Reference proteome</keyword>
<dbReference type="Pfam" id="PF10282">
    <property type="entry name" value="Lactonase"/>
    <property type="match status" value="1"/>
</dbReference>
<comment type="similarity">
    <text evidence="1">Belongs to the cycloisomerase 2 family.</text>
</comment>
<dbReference type="PANTHER" id="PTHR30344:SF1">
    <property type="entry name" value="6-PHOSPHOGLUCONOLACTONASE"/>
    <property type="match status" value="1"/>
</dbReference>
<dbReference type="InterPro" id="IPR011048">
    <property type="entry name" value="Haem_d1_sf"/>
</dbReference>